<sequence length="730" mass="80343">MNHPSPPSLMIPSSSASPSSITNVPTGRPPLWTNSTQRKVCRLYLYTTLSISKILEVVHHPMPVDSIPGKDSANKKLNALLDKEPRWLKPRSEEDMIRRCEQLAKSPTRATACPWPAPLARPHSNSAPPPFSQTCTTPIKQETGAQSATLGVSPWSNSPVSQLPSTPYNGPPTPQPPGAYPATHGHGRSLSDDYTAGDVTLRLMPVSSRLSTSTDQTTGSFHRMLEGFSDNYIRSVKRLVKRYTAPIGQTPMGTSPLSDTVAAEPTWANDPDASPVFSTRPFPLPGDLLSIDVHLQQQNYCFAESEEHQKRWCLCHAQHQTPNFAWATAQGPTRHGMQLLTAGAYPAHAELRDDFGNTMLHFLAARGLEELLIHAVQADYSAPILNAKNSAGQTFLHVLGASWFQRLDALLRLLDLLATGVFDQGLRFDIGACDHYGRTFFHMLPSSDIPSETLQSIFQRYRGIIRTSRDAFDFQPISPDAGAPTEPMDCDRRESHDSGNDPFGYRLLDSRFLQLAREASSNPSLEDDAGRNGLHCLAMATLSQRSLINKVSPSPTTPQGRNKKKARTPEEMLDSSEEKLQFRLSLVEGLLDAGVDPNHYDSRGNTPLMAFCAELPEDDDYKTGPLILERLIKQGANVHARNRAGETALHIAVRCGRKLAIKVLLDHGANVHARDASGRSLLALADVKMRSCKEDVPVDYCHYEACRAYLSGKGYAVQEPSVLQEWGART</sequence>
<dbReference type="PROSITE" id="PS50297">
    <property type="entry name" value="ANK_REP_REGION"/>
    <property type="match status" value="1"/>
</dbReference>
<dbReference type="PANTHER" id="PTHR24180">
    <property type="entry name" value="CYCLIN-DEPENDENT KINASE INHIBITOR 2C-RELATED"/>
    <property type="match status" value="1"/>
</dbReference>
<feature type="compositionally biased region" description="Low complexity" evidence="4">
    <location>
        <begin position="10"/>
        <end position="20"/>
    </location>
</feature>
<keyword evidence="6" id="KW-1185">Reference proteome</keyword>
<dbReference type="SMART" id="SM00248">
    <property type="entry name" value="ANK"/>
    <property type="match status" value="3"/>
</dbReference>
<dbReference type="InterPro" id="IPR051637">
    <property type="entry name" value="Ank_repeat_dom-contain_49"/>
</dbReference>
<dbReference type="SUPFAM" id="SSF48403">
    <property type="entry name" value="Ankyrin repeat"/>
    <property type="match status" value="1"/>
</dbReference>
<evidence type="ECO:0000256" key="2">
    <source>
        <dbReference type="ARBA" id="ARBA00023043"/>
    </source>
</evidence>
<feature type="compositionally biased region" description="Basic and acidic residues" evidence="4">
    <location>
        <begin position="489"/>
        <end position="499"/>
    </location>
</feature>
<dbReference type="InterPro" id="IPR036770">
    <property type="entry name" value="Ankyrin_rpt-contain_sf"/>
</dbReference>
<dbReference type="HOGENOM" id="CLU_007446_0_0_1"/>
<dbReference type="InterPro" id="IPR002110">
    <property type="entry name" value="Ankyrin_rpt"/>
</dbReference>
<feature type="region of interest" description="Disordered" evidence="4">
    <location>
        <begin position="143"/>
        <end position="193"/>
    </location>
</feature>
<dbReference type="PROSITE" id="PS50088">
    <property type="entry name" value="ANK_REPEAT"/>
    <property type="match status" value="1"/>
</dbReference>
<accession>A0A086TGL8</accession>
<feature type="repeat" description="ANK" evidence="3">
    <location>
        <begin position="644"/>
        <end position="676"/>
    </location>
</feature>
<feature type="region of interest" description="Disordered" evidence="4">
    <location>
        <begin position="1"/>
        <end position="32"/>
    </location>
</feature>
<dbReference type="Pfam" id="PF12796">
    <property type="entry name" value="Ank_2"/>
    <property type="match status" value="1"/>
</dbReference>
<evidence type="ECO:0000256" key="4">
    <source>
        <dbReference type="SAM" id="MobiDB-lite"/>
    </source>
</evidence>
<evidence type="ECO:0000313" key="5">
    <source>
        <dbReference type="EMBL" id="KFH48500.1"/>
    </source>
</evidence>
<feature type="region of interest" description="Disordered" evidence="4">
    <location>
        <begin position="549"/>
        <end position="575"/>
    </location>
</feature>
<dbReference type="STRING" id="857340.A0A086TGL8"/>
<feature type="compositionally biased region" description="Polar residues" evidence="4">
    <location>
        <begin position="549"/>
        <end position="560"/>
    </location>
</feature>
<protein>
    <submittedName>
        <fullName evidence="5">Ankyrin repeat domain-containing protein-like protein</fullName>
    </submittedName>
</protein>
<dbReference type="OrthoDB" id="194358at2759"/>
<evidence type="ECO:0000256" key="1">
    <source>
        <dbReference type="ARBA" id="ARBA00022737"/>
    </source>
</evidence>
<feature type="compositionally biased region" description="Polar residues" evidence="4">
    <location>
        <begin position="143"/>
        <end position="163"/>
    </location>
</feature>
<comment type="caution">
    <text evidence="5">The sequence shown here is derived from an EMBL/GenBank/DDBJ whole genome shotgun (WGS) entry which is preliminary data.</text>
</comment>
<dbReference type="PANTHER" id="PTHR24180:SF45">
    <property type="entry name" value="POLY [ADP-RIBOSE] POLYMERASE TANKYRASE"/>
    <property type="match status" value="1"/>
</dbReference>
<dbReference type="Gene3D" id="1.25.40.20">
    <property type="entry name" value="Ankyrin repeat-containing domain"/>
    <property type="match status" value="3"/>
</dbReference>
<name>A0A086TGL8_HAPC1</name>
<proteinExistence type="predicted"/>
<evidence type="ECO:0000313" key="6">
    <source>
        <dbReference type="Proteomes" id="UP000029964"/>
    </source>
</evidence>
<dbReference type="EMBL" id="JPKY01000003">
    <property type="protein sequence ID" value="KFH48500.1"/>
    <property type="molecule type" value="Genomic_DNA"/>
</dbReference>
<dbReference type="Proteomes" id="UP000029964">
    <property type="component" value="Unassembled WGS sequence"/>
</dbReference>
<reference evidence="6" key="1">
    <citation type="journal article" date="2014" name="Genome Announc.">
        <title>Genome sequence and annotation of Acremonium chrysogenum, producer of the beta-lactam antibiotic cephalosporin C.</title>
        <authorList>
            <person name="Terfehr D."/>
            <person name="Dahlmann T.A."/>
            <person name="Specht T."/>
            <person name="Zadra I."/>
            <person name="Kuernsteiner H."/>
            <person name="Kueck U."/>
        </authorList>
    </citation>
    <scope>NUCLEOTIDE SEQUENCE [LARGE SCALE GENOMIC DNA]</scope>
    <source>
        <strain evidence="6">ATCC 11550 / CBS 779.69 / DSM 880 / IAM 14645 / JCM 23072 / IMI 49137</strain>
    </source>
</reference>
<gene>
    <name evidence="5" type="ORF">ACRE_005780</name>
</gene>
<evidence type="ECO:0000256" key="3">
    <source>
        <dbReference type="PROSITE-ProRule" id="PRU00023"/>
    </source>
</evidence>
<keyword evidence="1" id="KW-0677">Repeat</keyword>
<feature type="compositionally biased region" description="Pro residues" evidence="4">
    <location>
        <begin position="169"/>
        <end position="179"/>
    </location>
</feature>
<organism evidence="5 6">
    <name type="scientific">Hapsidospora chrysogenum (strain ATCC 11550 / CBS 779.69 / DSM 880 / IAM 14645 / JCM 23072 / IMI 49137)</name>
    <name type="common">Acremonium chrysogenum</name>
    <dbReference type="NCBI Taxonomy" id="857340"/>
    <lineage>
        <taxon>Eukaryota</taxon>
        <taxon>Fungi</taxon>
        <taxon>Dikarya</taxon>
        <taxon>Ascomycota</taxon>
        <taxon>Pezizomycotina</taxon>
        <taxon>Sordariomycetes</taxon>
        <taxon>Hypocreomycetidae</taxon>
        <taxon>Hypocreales</taxon>
        <taxon>Bionectriaceae</taxon>
        <taxon>Hapsidospora</taxon>
    </lineage>
</organism>
<dbReference type="AlphaFoldDB" id="A0A086TGL8"/>
<keyword evidence="2 3" id="KW-0040">ANK repeat</keyword>
<feature type="region of interest" description="Disordered" evidence="4">
    <location>
        <begin position="474"/>
        <end position="503"/>
    </location>
</feature>